<dbReference type="PROSITE" id="PS51186">
    <property type="entry name" value="GNAT"/>
    <property type="match status" value="1"/>
</dbReference>
<name>A0ABW5M1U0_9BACT</name>
<evidence type="ECO:0000259" key="4">
    <source>
        <dbReference type="PROSITE" id="PS51186"/>
    </source>
</evidence>
<comment type="caution">
    <text evidence="5">The sequence shown here is derived from an EMBL/GenBank/DDBJ whole genome shotgun (WGS) entry which is preliminary data.</text>
</comment>
<protein>
    <submittedName>
        <fullName evidence="5">GNAT family N-acetyltransferase</fullName>
        <ecNumber evidence="5">2.3.-.-</ecNumber>
    </submittedName>
</protein>
<evidence type="ECO:0000256" key="3">
    <source>
        <dbReference type="ARBA" id="ARBA00038502"/>
    </source>
</evidence>
<keyword evidence="2 5" id="KW-0012">Acyltransferase</keyword>
<gene>
    <name evidence="5" type="ORF">ACFSUS_06365</name>
</gene>
<dbReference type="InterPro" id="IPR016181">
    <property type="entry name" value="Acyl_CoA_acyltransferase"/>
</dbReference>
<evidence type="ECO:0000313" key="5">
    <source>
        <dbReference type="EMBL" id="MFD2570251.1"/>
    </source>
</evidence>
<dbReference type="GO" id="GO:0016746">
    <property type="term" value="F:acyltransferase activity"/>
    <property type="evidence" value="ECO:0007669"/>
    <property type="project" value="UniProtKB-KW"/>
</dbReference>
<keyword evidence="1 5" id="KW-0808">Transferase</keyword>
<organism evidence="5 6">
    <name type="scientific">Spirosoma soli</name>
    <dbReference type="NCBI Taxonomy" id="1770529"/>
    <lineage>
        <taxon>Bacteria</taxon>
        <taxon>Pseudomonadati</taxon>
        <taxon>Bacteroidota</taxon>
        <taxon>Cytophagia</taxon>
        <taxon>Cytophagales</taxon>
        <taxon>Cytophagaceae</taxon>
        <taxon>Spirosoma</taxon>
    </lineage>
</organism>
<sequence>MSNENVALKPLSIENAARLADLANNANIWQQLKDIFPHPYTLDDALFFITGVQSGTFGIVESIWYRDEFVGIVSLIPQSDVYQRNAEIGYWLGEPFWGKGIATEAISQMVRKSFEQQPGLVRLFAGVFSSNPGSMHVLEKNGFILEGISPKAIFKNGTLLDEHRYGLVRTT</sequence>
<dbReference type="Proteomes" id="UP001597469">
    <property type="component" value="Unassembled WGS sequence"/>
</dbReference>
<feature type="domain" description="N-acetyltransferase" evidence="4">
    <location>
        <begin position="17"/>
        <end position="166"/>
    </location>
</feature>
<evidence type="ECO:0000313" key="6">
    <source>
        <dbReference type="Proteomes" id="UP001597469"/>
    </source>
</evidence>
<evidence type="ECO:0000256" key="1">
    <source>
        <dbReference type="ARBA" id="ARBA00022679"/>
    </source>
</evidence>
<dbReference type="InterPro" id="IPR051531">
    <property type="entry name" value="N-acetyltransferase"/>
</dbReference>
<proteinExistence type="inferred from homology"/>
<reference evidence="6" key="1">
    <citation type="journal article" date="2019" name="Int. J. Syst. Evol. Microbiol.">
        <title>The Global Catalogue of Microorganisms (GCM) 10K type strain sequencing project: providing services to taxonomists for standard genome sequencing and annotation.</title>
        <authorList>
            <consortium name="The Broad Institute Genomics Platform"/>
            <consortium name="The Broad Institute Genome Sequencing Center for Infectious Disease"/>
            <person name="Wu L."/>
            <person name="Ma J."/>
        </authorList>
    </citation>
    <scope>NUCLEOTIDE SEQUENCE [LARGE SCALE GENOMIC DNA]</scope>
    <source>
        <strain evidence="6">KCTC 42805</strain>
    </source>
</reference>
<dbReference type="EMBL" id="JBHULN010000003">
    <property type="protein sequence ID" value="MFD2570251.1"/>
    <property type="molecule type" value="Genomic_DNA"/>
</dbReference>
<dbReference type="Pfam" id="PF13302">
    <property type="entry name" value="Acetyltransf_3"/>
    <property type="match status" value="1"/>
</dbReference>
<dbReference type="InterPro" id="IPR000182">
    <property type="entry name" value="GNAT_dom"/>
</dbReference>
<keyword evidence="6" id="KW-1185">Reference proteome</keyword>
<dbReference type="RefSeq" id="WP_381520704.1">
    <property type="nucleotide sequence ID" value="NZ_JBHULN010000003.1"/>
</dbReference>
<dbReference type="SUPFAM" id="SSF55729">
    <property type="entry name" value="Acyl-CoA N-acyltransferases (Nat)"/>
    <property type="match status" value="1"/>
</dbReference>
<comment type="similarity">
    <text evidence="3">Belongs to the acetyltransferase family. RimJ subfamily.</text>
</comment>
<evidence type="ECO:0000256" key="2">
    <source>
        <dbReference type="ARBA" id="ARBA00023315"/>
    </source>
</evidence>
<dbReference type="PANTHER" id="PTHR43792">
    <property type="entry name" value="GNAT FAMILY, PUTATIVE (AFU_ORTHOLOGUE AFUA_3G00765)-RELATED-RELATED"/>
    <property type="match status" value="1"/>
</dbReference>
<accession>A0ABW5M1U0</accession>
<dbReference type="EC" id="2.3.-.-" evidence="5"/>
<dbReference type="Gene3D" id="3.40.630.30">
    <property type="match status" value="1"/>
</dbReference>
<dbReference type="PANTHER" id="PTHR43792:SF8">
    <property type="entry name" value="[RIBOSOMAL PROTEIN US5]-ALANINE N-ACETYLTRANSFERASE"/>
    <property type="match status" value="1"/>
</dbReference>